<dbReference type="Proteomes" id="UP001187471">
    <property type="component" value="Unassembled WGS sequence"/>
</dbReference>
<name>A0AA88RTI6_9ASTE</name>
<reference evidence="3" key="1">
    <citation type="submission" date="2022-12" db="EMBL/GenBank/DDBJ databases">
        <title>Draft genome assemblies for two species of Escallonia (Escalloniales).</title>
        <authorList>
            <person name="Chanderbali A."/>
            <person name="Dervinis C."/>
            <person name="Anghel I."/>
            <person name="Soltis D."/>
            <person name="Soltis P."/>
            <person name="Zapata F."/>
        </authorList>
    </citation>
    <scope>NUCLEOTIDE SEQUENCE</scope>
    <source>
        <strain evidence="3">UCBG92.1500</strain>
        <tissue evidence="3">Leaf</tissue>
    </source>
</reference>
<protein>
    <recommendedName>
        <fullName evidence="2">KIB1-4 beta-propeller domain-containing protein</fullName>
    </recommendedName>
</protein>
<dbReference type="Pfam" id="PF03478">
    <property type="entry name" value="Beta-prop_KIB1-4"/>
    <property type="match status" value="1"/>
</dbReference>
<accession>A0AA88RTI6</accession>
<proteinExistence type="predicted"/>
<keyword evidence="4" id="KW-1185">Reference proteome</keyword>
<dbReference type="EMBL" id="JAVXUO010000787">
    <property type="protein sequence ID" value="KAK2989091.1"/>
    <property type="molecule type" value="Genomic_DNA"/>
</dbReference>
<feature type="domain" description="KIB1-4 beta-propeller" evidence="2">
    <location>
        <begin position="119"/>
        <end position="162"/>
    </location>
</feature>
<evidence type="ECO:0000256" key="1">
    <source>
        <dbReference type="SAM" id="MobiDB-lite"/>
    </source>
</evidence>
<sequence>MVRIAAVGDEESPIRRTALDFLQPIDEESILFKNTTKVNYPNYLRRNPARQQASSSPPSRRPNRTTTTTNRRRETSPLSSPSTPPPYVPEPHRAQPSPSCLRISREGVCVRPVDEDDCEYTYGTTSFQVFEVDLSNDGWTEVKNLGNLALFLGHNSFFSLRPVTKASRLTTYILRTTVWNRTSATQ</sequence>
<evidence type="ECO:0000259" key="2">
    <source>
        <dbReference type="Pfam" id="PF03478"/>
    </source>
</evidence>
<feature type="region of interest" description="Disordered" evidence="1">
    <location>
        <begin position="41"/>
        <end position="99"/>
    </location>
</feature>
<dbReference type="AlphaFoldDB" id="A0AA88RTI6"/>
<gene>
    <name evidence="3" type="ORF">RJ640_018880</name>
</gene>
<dbReference type="InterPro" id="IPR005174">
    <property type="entry name" value="KIB1-4_b-propeller"/>
</dbReference>
<comment type="caution">
    <text evidence="3">The sequence shown here is derived from an EMBL/GenBank/DDBJ whole genome shotgun (WGS) entry which is preliminary data.</text>
</comment>
<evidence type="ECO:0000313" key="4">
    <source>
        <dbReference type="Proteomes" id="UP001187471"/>
    </source>
</evidence>
<organism evidence="3 4">
    <name type="scientific">Escallonia rubra</name>
    <dbReference type="NCBI Taxonomy" id="112253"/>
    <lineage>
        <taxon>Eukaryota</taxon>
        <taxon>Viridiplantae</taxon>
        <taxon>Streptophyta</taxon>
        <taxon>Embryophyta</taxon>
        <taxon>Tracheophyta</taxon>
        <taxon>Spermatophyta</taxon>
        <taxon>Magnoliopsida</taxon>
        <taxon>eudicotyledons</taxon>
        <taxon>Gunneridae</taxon>
        <taxon>Pentapetalae</taxon>
        <taxon>asterids</taxon>
        <taxon>campanulids</taxon>
        <taxon>Escalloniales</taxon>
        <taxon>Escalloniaceae</taxon>
        <taxon>Escallonia</taxon>
    </lineage>
</organism>
<feature type="compositionally biased region" description="Low complexity" evidence="1">
    <location>
        <begin position="54"/>
        <end position="69"/>
    </location>
</feature>
<evidence type="ECO:0000313" key="3">
    <source>
        <dbReference type="EMBL" id="KAK2989091.1"/>
    </source>
</evidence>